<reference evidence="3 4" key="1">
    <citation type="submission" date="2016-10" db="EMBL/GenBank/DDBJ databases">
        <authorList>
            <person name="de Groot N.N."/>
        </authorList>
    </citation>
    <scope>NUCLEOTIDE SEQUENCE [LARGE SCALE GENOMIC DNA]</scope>
    <source>
        <strain evidence="3 4">DSM 19981</strain>
    </source>
</reference>
<evidence type="ECO:0000313" key="3">
    <source>
        <dbReference type="EMBL" id="SFL11717.1"/>
    </source>
</evidence>
<dbReference type="PANTHER" id="PTHR42928">
    <property type="entry name" value="TRICARBOXYLATE-BINDING PROTEIN"/>
    <property type="match status" value="1"/>
</dbReference>
<evidence type="ECO:0000313" key="4">
    <source>
        <dbReference type="Proteomes" id="UP000199473"/>
    </source>
</evidence>
<dbReference type="Pfam" id="PF03401">
    <property type="entry name" value="TctC"/>
    <property type="match status" value="1"/>
</dbReference>
<dbReference type="STRING" id="1123062.SAMN02745775_12162"/>
<proteinExistence type="inferred from homology"/>
<dbReference type="EMBL" id="FOSQ01000021">
    <property type="protein sequence ID" value="SFL11717.1"/>
    <property type="molecule type" value="Genomic_DNA"/>
</dbReference>
<keyword evidence="2" id="KW-0732">Signal</keyword>
<dbReference type="InterPro" id="IPR005064">
    <property type="entry name" value="BUG"/>
</dbReference>
<accession>A0A1I4F4E3</accession>
<feature type="chain" id="PRO_5011595474" evidence="2">
    <location>
        <begin position="25"/>
        <end position="324"/>
    </location>
</feature>
<comment type="similarity">
    <text evidence="1">Belongs to the UPF0065 (bug) family.</text>
</comment>
<dbReference type="PIRSF" id="PIRSF017082">
    <property type="entry name" value="YflP"/>
    <property type="match status" value="1"/>
</dbReference>
<sequence length="324" mass="33573">MPGPTRRFMLGAGAALALPSLAQAQAPWPARPIRLINPWTPGGPADVVARPVAQRLSESLGQPVVMENRPGANGTIGAAAVARAAPDGYTLFFSHVGPIAISPNFSSSVPFDPVRDFAPITQLVSGPIVLVVRPDVPANSVTELLALARAQPGALSYGSVGPASTTHLAGEMLAMMGGVQLLHVPYQGAAPVVTDLLGGRLHFAFINFAGAVAQMQAGTLRAIAVSTERRSSGLPNLPTVAETLPGFEVNSWYGVMAPANTPSAIVDRLHRDIAAALHAPDLTATLRAQGFDIEATTPAQYAAKIASDLQRWGELARATGIKVG</sequence>
<dbReference type="SUPFAM" id="SSF53850">
    <property type="entry name" value="Periplasmic binding protein-like II"/>
    <property type="match status" value="1"/>
</dbReference>
<name>A0A1I4F4E3_9PROT</name>
<dbReference type="OrthoDB" id="8443386at2"/>
<gene>
    <name evidence="3" type="ORF">SAMN02745775_12162</name>
</gene>
<feature type="signal peptide" evidence="2">
    <location>
        <begin position="1"/>
        <end position="24"/>
    </location>
</feature>
<organism evidence="3 4">
    <name type="scientific">Falsiroseomonas stagni DSM 19981</name>
    <dbReference type="NCBI Taxonomy" id="1123062"/>
    <lineage>
        <taxon>Bacteria</taxon>
        <taxon>Pseudomonadati</taxon>
        <taxon>Pseudomonadota</taxon>
        <taxon>Alphaproteobacteria</taxon>
        <taxon>Acetobacterales</taxon>
        <taxon>Roseomonadaceae</taxon>
        <taxon>Falsiroseomonas</taxon>
    </lineage>
</organism>
<dbReference type="RefSeq" id="WP_092963250.1">
    <property type="nucleotide sequence ID" value="NZ_FOSQ01000021.1"/>
</dbReference>
<evidence type="ECO:0000256" key="1">
    <source>
        <dbReference type="ARBA" id="ARBA00006987"/>
    </source>
</evidence>
<keyword evidence="3" id="KW-0675">Receptor</keyword>
<dbReference type="Gene3D" id="3.40.190.10">
    <property type="entry name" value="Periplasmic binding protein-like II"/>
    <property type="match status" value="1"/>
</dbReference>
<dbReference type="PANTHER" id="PTHR42928:SF5">
    <property type="entry name" value="BLR1237 PROTEIN"/>
    <property type="match status" value="1"/>
</dbReference>
<evidence type="ECO:0000256" key="2">
    <source>
        <dbReference type="SAM" id="SignalP"/>
    </source>
</evidence>
<dbReference type="CDD" id="cd13578">
    <property type="entry name" value="PBP2_Bug27"/>
    <property type="match status" value="1"/>
</dbReference>
<dbReference type="AlphaFoldDB" id="A0A1I4F4E3"/>
<dbReference type="Proteomes" id="UP000199473">
    <property type="component" value="Unassembled WGS sequence"/>
</dbReference>
<protein>
    <submittedName>
        <fullName evidence="3">Tripartite-type tricarboxylate transporter, receptor component TctC</fullName>
    </submittedName>
</protein>
<keyword evidence="4" id="KW-1185">Reference proteome</keyword>
<dbReference type="InterPro" id="IPR042100">
    <property type="entry name" value="Bug_dom1"/>
</dbReference>
<dbReference type="Gene3D" id="3.40.190.150">
    <property type="entry name" value="Bordetella uptake gene, domain 1"/>
    <property type="match status" value="1"/>
</dbReference>